<evidence type="ECO:0000256" key="6">
    <source>
        <dbReference type="SAM" id="Phobius"/>
    </source>
</evidence>
<dbReference type="PANTHER" id="PTHR14948:SF44">
    <property type="entry name" value="PROLINE-RICH TRANSMEMBRANE PROTEIN 1-LIKE"/>
    <property type="match status" value="1"/>
</dbReference>
<dbReference type="KEGG" id="spu:105440379"/>
<dbReference type="Proteomes" id="UP000007110">
    <property type="component" value="Unassembled WGS sequence"/>
</dbReference>
<reference evidence="8" key="1">
    <citation type="submission" date="2015-02" db="EMBL/GenBank/DDBJ databases">
        <title>Genome sequencing for Strongylocentrotus purpuratus.</title>
        <authorList>
            <person name="Murali S."/>
            <person name="Liu Y."/>
            <person name="Vee V."/>
            <person name="English A."/>
            <person name="Wang M."/>
            <person name="Skinner E."/>
            <person name="Han Y."/>
            <person name="Muzny D.M."/>
            <person name="Worley K.C."/>
            <person name="Gibbs R.A."/>
        </authorList>
    </citation>
    <scope>NUCLEOTIDE SEQUENCE</scope>
</reference>
<dbReference type="InterPro" id="IPR051423">
    <property type="entry name" value="CD225/Dispanin"/>
</dbReference>
<name>A0A7M7HL10_STRPU</name>
<feature type="transmembrane region" description="Helical" evidence="6">
    <location>
        <begin position="74"/>
        <end position="98"/>
    </location>
</feature>
<evidence type="ECO:0000256" key="4">
    <source>
        <dbReference type="ARBA" id="ARBA00022989"/>
    </source>
</evidence>
<comment type="subcellular location">
    <subcellularLocation>
        <location evidence="1">Membrane</location>
    </subcellularLocation>
</comment>
<reference evidence="7" key="2">
    <citation type="submission" date="2021-01" db="UniProtKB">
        <authorList>
            <consortium name="EnsemblMetazoa"/>
        </authorList>
    </citation>
    <scope>IDENTIFICATION</scope>
</reference>
<keyword evidence="5 6" id="KW-0472">Membrane</keyword>
<evidence type="ECO:0000313" key="7">
    <source>
        <dbReference type="EnsemblMetazoa" id="XP_011668734"/>
    </source>
</evidence>
<evidence type="ECO:0000256" key="2">
    <source>
        <dbReference type="ARBA" id="ARBA00006843"/>
    </source>
</evidence>
<dbReference type="OMA" id="LYANVCC"/>
<sequence length="133" mass="14584">MGDSGRSKSPSSVEMLRNTQAMPTDHLFFALFVTIFCCLPIGIVALIKSIQVKDKYKEGDYEGSLEASKSTKNWSIAGVIIGIIMLVICIIMLVYFIIEYKAKNKAPTNPDVGDGSYLDTHSVSSSWGEVHFG</sequence>
<organism evidence="7 8">
    <name type="scientific">Strongylocentrotus purpuratus</name>
    <name type="common">Purple sea urchin</name>
    <dbReference type="NCBI Taxonomy" id="7668"/>
    <lineage>
        <taxon>Eukaryota</taxon>
        <taxon>Metazoa</taxon>
        <taxon>Echinodermata</taxon>
        <taxon>Eleutherozoa</taxon>
        <taxon>Echinozoa</taxon>
        <taxon>Echinoidea</taxon>
        <taxon>Euechinoidea</taxon>
        <taxon>Echinacea</taxon>
        <taxon>Camarodonta</taxon>
        <taxon>Echinidea</taxon>
        <taxon>Strongylocentrotidae</taxon>
        <taxon>Strongylocentrotus</taxon>
    </lineage>
</organism>
<dbReference type="InterPro" id="IPR007593">
    <property type="entry name" value="CD225/Dispanin_fam"/>
</dbReference>
<accession>A0A7M7HL10</accession>
<feature type="transmembrane region" description="Helical" evidence="6">
    <location>
        <begin position="27"/>
        <end position="47"/>
    </location>
</feature>
<proteinExistence type="inferred from homology"/>
<protein>
    <submittedName>
        <fullName evidence="7">Uncharacterized protein</fullName>
    </submittedName>
</protein>
<keyword evidence="3 6" id="KW-0812">Transmembrane</keyword>
<dbReference type="EnsemblMetazoa" id="XM_011670432">
    <property type="protein sequence ID" value="XP_011668734"/>
    <property type="gene ID" value="LOC105440379"/>
</dbReference>
<evidence type="ECO:0000256" key="1">
    <source>
        <dbReference type="ARBA" id="ARBA00004370"/>
    </source>
</evidence>
<keyword evidence="8" id="KW-1185">Reference proteome</keyword>
<evidence type="ECO:0000256" key="5">
    <source>
        <dbReference type="ARBA" id="ARBA00023136"/>
    </source>
</evidence>
<dbReference type="RefSeq" id="XP_011668734.2">
    <property type="nucleotide sequence ID" value="XM_011670432.2"/>
</dbReference>
<evidence type="ECO:0000256" key="3">
    <source>
        <dbReference type="ARBA" id="ARBA00022692"/>
    </source>
</evidence>
<dbReference type="OrthoDB" id="6083617at2759"/>
<comment type="similarity">
    <text evidence="2">Belongs to the CD225/Dispanin family.</text>
</comment>
<dbReference type="GeneID" id="105440379"/>
<evidence type="ECO:0000313" key="8">
    <source>
        <dbReference type="Proteomes" id="UP000007110"/>
    </source>
</evidence>
<dbReference type="Pfam" id="PF04505">
    <property type="entry name" value="CD225"/>
    <property type="match status" value="1"/>
</dbReference>
<keyword evidence="4 6" id="KW-1133">Transmembrane helix</keyword>
<dbReference type="InParanoid" id="A0A7M7HL10"/>
<dbReference type="AlphaFoldDB" id="A0A7M7HL10"/>
<dbReference type="GO" id="GO:0016020">
    <property type="term" value="C:membrane"/>
    <property type="evidence" value="ECO:0000318"/>
    <property type="project" value="GO_Central"/>
</dbReference>
<dbReference type="PANTHER" id="PTHR14948">
    <property type="entry name" value="NG5"/>
    <property type="match status" value="1"/>
</dbReference>